<accession>A0A2M7YLK2</accession>
<evidence type="ECO:0000313" key="9">
    <source>
        <dbReference type="Proteomes" id="UP000230941"/>
    </source>
</evidence>
<dbReference type="GO" id="GO:0001682">
    <property type="term" value="P:tRNA 5'-leader removal"/>
    <property type="evidence" value="ECO:0007669"/>
    <property type="project" value="UniProtKB-UniRule"/>
</dbReference>
<keyword evidence="4 6" id="KW-0378">Hydrolase</keyword>
<comment type="catalytic activity">
    <reaction evidence="6">
        <text>Endonucleolytic cleavage of RNA, removing 5'-extranucleotides from tRNA precursor.</text>
        <dbReference type="EC" id="3.1.26.5"/>
    </reaction>
</comment>
<keyword evidence="5 6" id="KW-0694">RNA-binding</keyword>
<evidence type="ECO:0000256" key="4">
    <source>
        <dbReference type="ARBA" id="ARBA00022801"/>
    </source>
</evidence>
<dbReference type="InterPro" id="IPR020568">
    <property type="entry name" value="Ribosomal_Su5_D2-typ_SF"/>
</dbReference>
<dbReference type="InterPro" id="IPR014721">
    <property type="entry name" value="Ribsml_uS5_D2-typ_fold_subgr"/>
</dbReference>
<dbReference type="GO" id="GO:0004526">
    <property type="term" value="F:ribonuclease P activity"/>
    <property type="evidence" value="ECO:0007669"/>
    <property type="project" value="UniProtKB-UniRule"/>
</dbReference>
<keyword evidence="3 6" id="KW-0255">Endonuclease</keyword>
<evidence type="ECO:0000256" key="3">
    <source>
        <dbReference type="ARBA" id="ARBA00022759"/>
    </source>
</evidence>
<evidence type="ECO:0000313" key="8">
    <source>
        <dbReference type="EMBL" id="PJA63802.1"/>
    </source>
</evidence>
<evidence type="ECO:0000256" key="5">
    <source>
        <dbReference type="ARBA" id="ARBA00022884"/>
    </source>
</evidence>
<comment type="subunit">
    <text evidence="6">Consists of a catalytic RNA component (M1 or rnpB) and a protein subunit.</text>
</comment>
<dbReference type="Pfam" id="PF00825">
    <property type="entry name" value="Ribonuclease_P"/>
    <property type="match status" value="1"/>
</dbReference>
<evidence type="ECO:0000256" key="2">
    <source>
        <dbReference type="ARBA" id="ARBA00022722"/>
    </source>
</evidence>
<dbReference type="GO" id="GO:0030677">
    <property type="term" value="C:ribonuclease P complex"/>
    <property type="evidence" value="ECO:0007669"/>
    <property type="project" value="TreeGrafter"/>
</dbReference>
<evidence type="ECO:0000256" key="1">
    <source>
        <dbReference type="ARBA" id="ARBA00022694"/>
    </source>
</evidence>
<gene>
    <name evidence="6 8" type="primary">rnpA</name>
    <name evidence="8" type="ORF">CO160_02000</name>
</gene>
<organism evidence="8 9">
    <name type="scientific">Candidatus Portnoybacteria bacterium CG_4_9_14_3_um_filter_43_11</name>
    <dbReference type="NCBI Taxonomy" id="1974805"/>
    <lineage>
        <taxon>Bacteria</taxon>
        <taxon>Candidatus Portnoyibacteriota</taxon>
    </lineage>
</organism>
<evidence type="ECO:0000256" key="7">
    <source>
        <dbReference type="NCBIfam" id="TIGR00188"/>
    </source>
</evidence>
<dbReference type="GO" id="GO:0042781">
    <property type="term" value="F:3'-tRNA processing endoribonuclease activity"/>
    <property type="evidence" value="ECO:0007669"/>
    <property type="project" value="TreeGrafter"/>
</dbReference>
<protein>
    <recommendedName>
        <fullName evidence="6 7">Ribonuclease P protein component</fullName>
        <shortName evidence="6">RNase P protein</shortName>
        <shortName evidence="6">RNaseP protein</shortName>
        <ecNumber evidence="6 7">3.1.26.5</ecNumber>
    </recommendedName>
    <alternativeName>
        <fullName evidence="6">Protein C5</fullName>
    </alternativeName>
</protein>
<proteinExistence type="inferred from homology"/>
<dbReference type="GO" id="GO:0000049">
    <property type="term" value="F:tRNA binding"/>
    <property type="evidence" value="ECO:0007669"/>
    <property type="project" value="UniProtKB-UniRule"/>
</dbReference>
<dbReference type="Gene3D" id="3.30.230.10">
    <property type="match status" value="1"/>
</dbReference>
<dbReference type="SUPFAM" id="SSF54211">
    <property type="entry name" value="Ribosomal protein S5 domain 2-like"/>
    <property type="match status" value="1"/>
</dbReference>
<reference evidence="9" key="1">
    <citation type="submission" date="2017-09" db="EMBL/GenBank/DDBJ databases">
        <title>Depth-based differentiation of microbial function through sediment-hosted aquifers and enrichment of novel symbionts in the deep terrestrial subsurface.</title>
        <authorList>
            <person name="Probst A.J."/>
            <person name="Ladd B."/>
            <person name="Jarett J.K."/>
            <person name="Geller-Mcgrath D.E."/>
            <person name="Sieber C.M.K."/>
            <person name="Emerson J.B."/>
            <person name="Anantharaman K."/>
            <person name="Thomas B.C."/>
            <person name="Malmstrom R."/>
            <person name="Stieglmeier M."/>
            <person name="Klingl A."/>
            <person name="Woyke T."/>
            <person name="Ryan C.M."/>
            <person name="Banfield J.F."/>
        </authorList>
    </citation>
    <scope>NUCLEOTIDE SEQUENCE [LARGE SCALE GENOMIC DNA]</scope>
</reference>
<name>A0A2M7YLK2_9BACT</name>
<evidence type="ECO:0000256" key="6">
    <source>
        <dbReference type="HAMAP-Rule" id="MF_00227"/>
    </source>
</evidence>
<dbReference type="InterPro" id="IPR000100">
    <property type="entry name" value="RNase_P"/>
</dbReference>
<keyword evidence="1 6" id="KW-0819">tRNA processing</keyword>
<dbReference type="EMBL" id="PFWG01000048">
    <property type="protein sequence ID" value="PJA63802.1"/>
    <property type="molecule type" value="Genomic_DNA"/>
</dbReference>
<dbReference type="AlphaFoldDB" id="A0A2M7YLK2"/>
<dbReference type="PANTHER" id="PTHR33992">
    <property type="entry name" value="RIBONUCLEASE P PROTEIN COMPONENT"/>
    <property type="match status" value="1"/>
</dbReference>
<sequence>MGFMLPKEYKLKKDNDFKKVFKNGRYKQGDIIKIKFFKNNLTISRFAFLVGLKISKKATKRNNIRRILEESVRLKFKQIKSGFDIVVIVSPDILNKKYQEIEKDLINLFQKSNLLVEE</sequence>
<comment type="function">
    <text evidence="6">RNaseP catalyzes the removal of the 5'-leader sequence from pre-tRNA to produce the mature 5'-terminus. It can also cleave other RNA substrates such as 4.5S RNA. The protein component plays an auxiliary but essential role in vivo by binding to the 5'-leader sequence and broadening the substrate specificity of the ribozyme.</text>
</comment>
<dbReference type="EC" id="3.1.26.5" evidence="6 7"/>
<comment type="similarity">
    <text evidence="6">Belongs to the RnpA family.</text>
</comment>
<keyword evidence="2 6" id="KW-0540">Nuclease</keyword>
<dbReference type="HAMAP" id="MF_00227">
    <property type="entry name" value="RNase_P"/>
    <property type="match status" value="1"/>
</dbReference>
<dbReference type="PANTHER" id="PTHR33992:SF1">
    <property type="entry name" value="RIBONUCLEASE P PROTEIN COMPONENT"/>
    <property type="match status" value="1"/>
</dbReference>
<comment type="caution">
    <text evidence="8">The sequence shown here is derived from an EMBL/GenBank/DDBJ whole genome shotgun (WGS) entry which is preliminary data.</text>
</comment>
<dbReference type="Proteomes" id="UP000230941">
    <property type="component" value="Unassembled WGS sequence"/>
</dbReference>
<dbReference type="NCBIfam" id="TIGR00188">
    <property type="entry name" value="rnpA"/>
    <property type="match status" value="1"/>
</dbReference>